<organism evidence="1">
    <name type="scientific">Agrobacterium albertimagni</name>
    <dbReference type="NCBI Taxonomy" id="147266"/>
    <lineage>
        <taxon>Bacteria</taxon>
        <taxon>Pseudomonadati</taxon>
        <taxon>Pseudomonadota</taxon>
        <taxon>Alphaproteobacteria</taxon>
        <taxon>Hyphomicrobiales</taxon>
        <taxon>Rhizobiaceae</taxon>
        <taxon>Rhizobium/Agrobacterium group</taxon>
        <taxon>Agrobacterium</taxon>
    </lineage>
</organism>
<proteinExistence type="predicted"/>
<dbReference type="AlphaFoldDB" id="A0A7C1P4Z6"/>
<gene>
    <name evidence="1" type="ORF">ENP70_00880</name>
</gene>
<dbReference type="EMBL" id="DSKI01000052">
    <property type="protein sequence ID" value="HEB42269.1"/>
    <property type="molecule type" value="Genomic_DNA"/>
</dbReference>
<evidence type="ECO:0000313" key="1">
    <source>
        <dbReference type="EMBL" id="HEB42269.1"/>
    </source>
</evidence>
<dbReference type="InterPro" id="IPR010985">
    <property type="entry name" value="Ribbon_hlx_hlx"/>
</dbReference>
<protein>
    <recommendedName>
        <fullName evidence="2">Toxin-antitoxin system HicB family antitoxin</fullName>
    </recommendedName>
</protein>
<reference evidence="1" key="1">
    <citation type="journal article" date="2020" name="mSystems">
        <title>Genome- and Community-Level Interaction Insights into Carbon Utilization and Element Cycling Functions of Hydrothermarchaeota in Hydrothermal Sediment.</title>
        <authorList>
            <person name="Zhou Z."/>
            <person name="Liu Y."/>
            <person name="Xu W."/>
            <person name="Pan J."/>
            <person name="Luo Z.H."/>
            <person name="Li M."/>
        </authorList>
    </citation>
    <scope>NUCLEOTIDE SEQUENCE [LARGE SCALE GENOMIC DNA]</scope>
    <source>
        <strain evidence="1">SpSt-243</strain>
    </source>
</reference>
<evidence type="ECO:0008006" key="2">
    <source>
        <dbReference type="Google" id="ProtNLM"/>
    </source>
</evidence>
<name>A0A7C1P4Z6_9HYPH</name>
<accession>A0A7C1P4Z6</accession>
<dbReference type="GO" id="GO:0006355">
    <property type="term" value="P:regulation of DNA-templated transcription"/>
    <property type="evidence" value="ECO:0007669"/>
    <property type="project" value="InterPro"/>
</dbReference>
<sequence>MNALTVELSSEVHEKVDLIAAEKGVSPERLVSEMAAEMVEQHEAYRLFEEMATRGRGREAEALALLRRD</sequence>
<comment type="caution">
    <text evidence="1">The sequence shown here is derived from an EMBL/GenBank/DDBJ whole genome shotgun (WGS) entry which is preliminary data.</text>
</comment>
<dbReference type="SUPFAM" id="SSF47598">
    <property type="entry name" value="Ribbon-helix-helix"/>
    <property type="match status" value="1"/>
</dbReference>